<dbReference type="AlphaFoldDB" id="A0A2J8IYR6"/>
<feature type="non-terminal residue" evidence="2">
    <location>
        <position position="87"/>
    </location>
</feature>
<comment type="caution">
    <text evidence="2">The sequence shown here is derived from an EMBL/GenBank/DDBJ whole genome shotgun (WGS) entry which is preliminary data.</text>
</comment>
<proteinExistence type="predicted"/>
<gene>
    <name evidence="2" type="ORF">CK820_G0051964</name>
</gene>
<dbReference type="Proteomes" id="UP000236370">
    <property type="component" value="Unassembled WGS sequence"/>
</dbReference>
<organism evidence="2 3">
    <name type="scientific">Pan troglodytes</name>
    <name type="common">Chimpanzee</name>
    <dbReference type="NCBI Taxonomy" id="9598"/>
    <lineage>
        <taxon>Eukaryota</taxon>
        <taxon>Metazoa</taxon>
        <taxon>Chordata</taxon>
        <taxon>Craniata</taxon>
        <taxon>Vertebrata</taxon>
        <taxon>Euteleostomi</taxon>
        <taxon>Mammalia</taxon>
        <taxon>Eutheria</taxon>
        <taxon>Euarchontoglires</taxon>
        <taxon>Primates</taxon>
        <taxon>Haplorrhini</taxon>
        <taxon>Catarrhini</taxon>
        <taxon>Hominidae</taxon>
        <taxon>Pan</taxon>
    </lineage>
</organism>
<protein>
    <submittedName>
        <fullName evidence="2">SPOCD1 isoform 15</fullName>
    </submittedName>
</protein>
<sequence length="87" mass="8984">MEVSSPSPAQRLRRKKRPMVQGPAGCQVFQPSPSGGTAGDPGGLSDPFYPPRSGSLALGDPSSDPACSQSGPMEAEEDSLPEQPEDS</sequence>
<feature type="compositionally biased region" description="Acidic residues" evidence="1">
    <location>
        <begin position="74"/>
        <end position="87"/>
    </location>
</feature>
<dbReference type="EMBL" id="NBAG03000553">
    <property type="protein sequence ID" value="PNI15663.1"/>
    <property type="molecule type" value="Genomic_DNA"/>
</dbReference>
<name>A0A2J8IYR6_PANTR</name>
<evidence type="ECO:0000313" key="3">
    <source>
        <dbReference type="Proteomes" id="UP000236370"/>
    </source>
</evidence>
<accession>A0A2J8IYR6</accession>
<evidence type="ECO:0000256" key="1">
    <source>
        <dbReference type="SAM" id="MobiDB-lite"/>
    </source>
</evidence>
<reference evidence="2 3" key="1">
    <citation type="submission" date="2017-12" db="EMBL/GenBank/DDBJ databases">
        <title>High-resolution comparative analysis of great ape genomes.</title>
        <authorList>
            <person name="Pollen A."/>
            <person name="Hastie A."/>
            <person name="Hormozdiari F."/>
            <person name="Dougherty M."/>
            <person name="Liu R."/>
            <person name="Chaisson M."/>
            <person name="Hoppe E."/>
            <person name="Hill C."/>
            <person name="Pang A."/>
            <person name="Hillier L."/>
            <person name="Baker C."/>
            <person name="Armstrong J."/>
            <person name="Shendure J."/>
            <person name="Paten B."/>
            <person name="Wilson R."/>
            <person name="Chao H."/>
            <person name="Schneider V."/>
            <person name="Ventura M."/>
            <person name="Kronenberg Z."/>
            <person name="Murali S."/>
            <person name="Gordon D."/>
            <person name="Cantsilieris S."/>
            <person name="Munson K."/>
            <person name="Nelson B."/>
            <person name="Raja A."/>
            <person name="Underwood J."/>
            <person name="Diekhans M."/>
            <person name="Fiddes I."/>
            <person name="Haussler D."/>
            <person name="Eichler E."/>
        </authorList>
    </citation>
    <scope>NUCLEOTIDE SEQUENCE [LARGE SCALE GENOMIC DNA]</scope>
    <source>
        <strain evidence="2">Yerkes chimp pedigree #C0471</strain>
    </source>
</reference>
<feature type="region of interest" description="Disordered" evidence="1">
    <location>
        <begin position="1"/>
        <end position="87"/>
    </location>
</feature>
<evidence type="ECO:0000313" key="2">
    <source>
        <dbReference type="EMBL" id="PNI15663.1"/>
    </source>
</evidence>